<gene>
    <name evidence="1" type="ORF">S03H2_69430</name>
</gene>
<sequence>MGPYAGLHGGKIVAAGIPSLVKKSDGLTAKYLRGEEKIDLPESRRTGNGKFIH</sequence>
<evidence type="ECO:0000313" key="1">
    <source>
        <dbReference type="EMBL" id="GAH97363.1"/>
    </source>
</evidence>
<dbReference type="EMBL" id="BARU01045871">
    <property type="protein sequence ID" value="GAH97363.1"/>
    <property type="molecule type" value="Genomic_DNA"/>
</dbReference>
<proteinExistence type="predicted"/>
<accession>X1LT93</accession>
<protein>
    <submittedName>
        <fullName evidence="1">Uncharacterized protein</fullName>
    </submittedName>
</protein>
<organism evidence="1">
    <name type="scientific">marine sediment metagenome</name>
    <dbReference type="NCBI Taxonomy" id="412755"/>
    <lineage>
        <taxon>unclassified sequences</taxon>
        <taxon>metagenomes</taxon>
        <taxon>ecological metagenomes</taxon>
    </lineage>
</organism>
<name>X1LT93_9ZZZZ</name>
<feature type="non-terminal residue" evidence="1">
    <location>
        <position position="53"/>
    </location>
</feature>
<dbReference type="AlphaFoldDB" id="X1LT93"/>
<comment type="caution">
    <text evidence="1">The sequence shown here is derived from an EMBL/GenBank/DDBJ whole genome shotgun (WGS) entry which is preliminary data.</text>
</comment>
<reference evidence="1" key="1">
    <citation type="journal article" date="2014" name="Front. Microbiol.">
        <title>High frequency of phylogenetically diverse reductive dehalogenase-homologous genes in deep subseafloor sedimentary metagenomes.</title>
        <authorList>
            <person name="Kawai M."/>
            <person name="Futagami T."/>
            <person name="Toyoda A."/>
            <person name="Takaki Y."/>
            <person name="Nishi S."/>
            <person name="Hori S."/>
            <person name="Arai W."/>
            <person name="Tsubouchi T."/>
            <person name="Morono Y."/>
            <person name="Uchiyama I."/>
            <person name="Ito T."/>
            <person name="Fujiyama A."/>
            <person name="Inagaki F."/>
            <person name="Takami H."/>
        </authorList>
    </citation>
    <scope>NUCLEOTIDE SEQUENCE</scope>
    <source>
        <strain evidence="1">Expedition CK06-06</strain>
    </source>
</reference>